<dbReference type="PANTHER" id="PTHR12243">
    <property type="entry name" value="MADF DOMAIN TRANSCRIPTION FACTOR"/>
    <property type="match status" value="1"/>
</dbReference>
<dbReference type="GO" id="GO:0005667">
    <property type="term" value="C:transcription regulator complex"/>
    <property type="evidence" value="ECO:0007669"/>
    <property type="project" value="TreeGrafter"/>
</dbReference>
<gene>
    <name evidence="3" type="primary">Acey_s0003.g1539</name>
    <name evidence="3" type="ORF">Y032_0003g1539</name>
</gene>
<protein>
    <recommendedName>
        <fullName evidence="2">MADF domain-containing protein</fullName>
    </recommendedName>
</protein>
<dbReference type="Pfam" id="PF10545">
    <property type="entry name" value="MADF_DNA_bdg"/>
    <property type="match status" value="1"/>
</dbReference>
<comment type="caution">
    <text evidence="3">The sequence shown here is derived from an EMBL/GenBank/DDBJ whole genome shotgun (WGS) entry which is preliminary data.</text>
</comment>
<feature type="region of interest" description="Disordered" evidence="1">
    <location>
        <begin position="503"/>
        <end position="554"/>
    </location>
</feature>
<keyword evidence="4" id="KW-1185">Reference proteome</keyword>
<feature type="region of interest" description="Disordered" evidence="1">
    <location>
        <begin position="361"/>
        <end position="380"/>
    </location>
</feature>
<feature type="region of interest" description="Disordered" evidence="1">
    <location>
        <begin position="396"/>
        <end position="449"/>
    </location>
</feature>
<dbReference type="PANTHER" id="PTHR12243:SF66">
    <property type="entry name" value="MADF DOMAIN-CONTAINING PROTEIN"/>
    <property type="match status" value="1"/>
</dbReference>
<evidence type="ECO:0000256" key="1">
    <source>
        <dbReference type="SAM" id="MobiDB-lite"/>
    </source>
</evidence>
<feature type="region of interest" description="Disordered" evidence="1">
    <location>
        <begin position="692"/>
        <end position="714"/>
    </location>
</feature>
<dbReference type="AlphaFoldDB" id="A0A016VXP7"/>
<organism evidence="3 4">
    <name type="scientific">Ancylostoma ceylanicum</name>
    <dbReference type="NCBI Taxonomy" id="53326"/>
    <lineage>
        <taxon>Eukaryota</taxon>
        <taxon>Metazoa</taxon>
        <taxon>Ecdysozoa</taxon>
        <taxon>Nematoda</taxon>
        <taxon>Chromadorea</taxon>
        <taxon>Rhabditida</taxon>
        <taxon>Rhabditina</taxon>
        <taxon>Rhabditomorpha</taxon>
        <taxon>Strongyloidea</taxon>
        <taxon>Ancylostomatidae</taxon>
        <taxon>Ancylostomatinae</taxon>
        <taxon>Ancylostoma</taxon>
    </lineage>
</organism>
<dbReference type="SMART" id="SM00595">
    <property type="entry name" value="MADF"/>
    <property type="match status" value="1"/>
</dbReference>
<dbReference type="PROSITE" id="PS51029">
    <property type="entry name" value="MADF"/>
    <property type="match status" value="1"/>
</dbReference>
<feature type="domain" description="MADF" evidence="2">
    <location>
        <begin position="234"/>
        <end position="333"/>
    </location>
</feature>
<feature type="compositionally biased region" description="Polar residues" evidence="1">
    <location>
        <begin position="520"/>
        <end position="531"/>
    </location>
</feature>
<feature type="compositionally biased region" description="Polar residues" evidence="1">
    <location>
        <begin position="155"/>
        <end position="170"/>
    </location>
</feature>
<dbReference type="EMBL" id="JARK01001339">
    <property type="protein sequence ID" value="EYC32379.1"/>
    <property type="molecule type" value="Genomic_DNA"/>
</dbReference>
<evidence type="ECO:0000313" key="4">
    <source>
        <dbReference type="Proteomes" id="UP000024635"/>
    </source>
</evidence>
<dbReference type="InterPro" id="IPR039353">
    <property type="entry name" value="TF_Adf1"/>
</dbReference>
<feature type="region of interest" description="Disordered" evidence="1">
    <location>
        <begin position="1"/>
        <end position="21"/>
    </location>
</feature>
<feature type="region of interest" description="Disordered" evidence="1">
    <location>
        <begin position="109"/>
        <end position="178"/>
    </location>
</feature>
<dbReference type="Proteomes" id="UP000024635">
    <property type="component" value="Unassembled WGS sequence"/>
</dbReference>
<feature type="compositionally biased region" description="Polar residues" evidence="1">
    <location>
        <begin position="1"/>
        <end position="19"/>
    </location>
</feature>
<evidence type="ECO:0000259" key="2">
    <source>
        <dbReference type="PROSITE" id="PS51029"/>
    </source>
</evidence>
<sequence>MAVQSQGHIQTGQTLSNQKAGGHQQRIIIEGLLALSTPWSRSDATYCVSTDASMTSSRASRASQSNVSAVQRRGRRRVASVSLRFLKLCDAALERLRGVSVEQRERRLFGASGSPGSKGPTGRSTMSNDICSDPLQRRIPTPFSMEVASPHPRRQQSATTQPAGQATSARSGEYQLTELKNVPTRSARIVSNDFERTEKDFPTIESSIDEELVLSGTASESQARDSVDEDFQLRLINAVRENPCLYDPLNEFYRDKPENNKFRLRIWDQIAEDLHWQSDLNSLIDEWDRLRDLYIQRKTERAEDAERLCPDGDFLSESMQWIDEYIFEDAPLSTQSHLSLSPSNAQDVYFNDVNHDVMISGYQQPSQPAGTHQRLAQSESQSGGFILLRQSNETGGQTTIRVVGNNSTGGETAARSATTSNQTHKTATAPQSGPQRSQRVQITSSSSQFVQKVAHEGMTVTASGNAGMVGSVKKDTMTMIIDPTTYYTNGAQKMYRLVSVADMDSSGHPPRKRMAVMSKSAVSNPQHSASMASDGSSLDLNSGSNSAAGSRGQLGDDIIIDDGIDERTIVIEQHDSDSPLLGDSPLSTMMVSGHQAVPRGSQSRHMQLSMGDQLRSQTRVVASPQHHSPSLGPGYLQQSQYDADLQFQQFISQNLSLLNDDEKAIAKMHIQKILMDARFGQGTCLRIMQEEEMASQGDAGAPSSARDSSRPLDM</sequence>
<dbReference type="STRING" id="53326.A0A016VXP7"/>
<evidence type="ECO:0000313" key="3">
    <source>
        <dbReference type="EMBL" id="EYC32379.1"/>
    </source>
</evidence>
<dbReference type="OrthoDB" id="6515516at2759"/>
<name>A0A016VXP7_9BILA</name>
<dbReference type="InterPro" id="IPR006578">
    <property type="entry name" value="MADF-dom"/>
</dbReference>
<dbReference type="GO" id="GO:0006357">
    <property type="term" value="P:regulation of transcription by RNA polymerase II"/>
    <property type="evidence" value="ECO:0007669"/>
    <property type="project" value="TreeGrafter"/>
</dbReference>
<feature type="compositionally biased region" description="Low complexity" evidence="1">
    <location>
        <begin position="532"/>
        <end position="550"/>
    </location>
</feature>
<accession>A0A016VXP7</accession>
<reference evidence="4" key="1">
    <citation type="journal article" date="2015" name="Nat. Genet.">
        <title>The genome and transcriptome of the zoonotic hookworm Ancylostoma ceylanicum identify infection-specific gene families.</title>
        <authorList>
            <person name="Schwarz E.M."/>
            <person name="Hu Y."/>
            <person name="Antoshechkin I."/>
            <person name="Miller M.M."/>
            <person name="Sternberg P.W."/>
            <person name="Aroian R.V."/>
        </authorList>
    </citation>
    <scope>NUCLEOTIDE SEQUENCE</scope>
    <source>
        <strain evidence="4">HY135</strain>
    </source>
</reference>
<proteinExistence type="predicted"/>
<dbReference type="GO" id="GO:0005634">
    <property type="term" value="C:nucleus"/>
    <property type="evidence" value="ECO:0007669"/>
    <property type="project" value="TreeGrafter"/>
</dbReference>